<dbReference type="InterPro" id="IPR036649">
    <property type="entry name" value="Pyrophosphatase_sf"/>
</dbReference>
<comment type="catalytic activity">
    <reaction evidence="5">
        <text>diphosphate + H2O = 2 phosphate + H(+)</text>
        <dbReference type="Rhea" id="RHEA:24576"/>
        <dbReference type="ChEBI" id="CHEBI:15377"/>
        <dbReference type="ChEBI" id="CHEBI:15378"/>
        <dbReference type="ChEBI" id="CHEBI:33019"/>
        <dbReference type="ChEBI" id="CHEBI:43474"/>
        <dbReference type="EC" id="3.6.1.1"/>
    </reaction>
</comment>
<feature type="binding site" evidence="5">
    <location>
        <position position="30"/>
    </location>
    <ligand>
        <name>substrate</name>
    </ligand>
</feature>
<feature type="binding site" evidence="5">
    <location>
        <position position="66"/>
    </location>
    <ligand>
        <name>Mg(2+)</name>
        <dbReference type="ChEBI" id="CHEBI:18420"/>
        <label>1</label>
    </ligand>
</feature>
<keyword evidence="2 5" id="KW-0479">Metal-binding</keyword>
<comment type="cofactor">
    <cofactor evidence="1 5">
        <name>Mg(2+)</name>
        <dbReference type="ChEBI" id="CHEBI:18420"/>
    </cofactor>
</comment>
<comment type="subcellular location">
    <subcellularLocation>
        <location evidence="5">Cytoplasm</location>
    </subcellularLocation>
</comment>
<dbReference type="NCBIfam" id="NF002317">
    <property type="entry name" value="PRK01250.1"/>
    <property type="match status" value="1"/>
</dbReference>
<comment type="similarity">
    <text evidence="5">Belongs to the PPase family.</text>
</comment>
<dbReference type="EC" id="3.6.1.1" evidence="5"/>
<gene>
    <name evidence="5 6" type="primary">ppa</name>
    <name evidence="6" type="ORF">CKSOR_00207</name>
</gene>
<protein>
    <recommendedName>
        <fullName evidence="5">Inorganic pyrophosphatase</fullName>
        <ecNumber evidence="5">3.6.1.1</ecNumber>
    </recommendedName>
    <alternativeName>
        <fullName evidence="5">Pyrophosphate phospho-hydrolase</fullName>
        <shortName evidence="5">PPase</shortName>
    </alternativeName>
</protein>
<evidence type="ECO:0000256" key="4">
    <source>
        <dbReference type="ARBA" id="ARBA00022842"/>
    </source>
</evidence>
<feature type="binding site" evidence="5">
    <location>
        <position position="103"/>
    </location>
    <ligand>
        <name>Mg(2+)</name>
        <dbReference type="ChEBI" id="CHEBI:18420"/>
        <label>1</label>
    </ligand>
</feature>
<feature type="binding site" evidence="5">
    <location>
        <position position="44"/>
    </location>
    <ligand>
        <name>substrate</name>
    </ligand>
</feature>
<dbReference type="GO" id="GO:0005737">
    <property type="term" value="C:cytoplasm"/>
    <property type="evidence" value="ECO:0007669"/>
    <property type="project" value="UniProtKB-SubCell"/>
</dbReference>
<evidence type="ECO:0000256" key="5">
    <source>
        <dbReference type="HAMAP-Rule" id="MF_00209"/>
    </source>
</evidence>
<dbReference type="GO" id="GO:0006796">
    <property type="term" value="P:phosphate-containing compound metabolic process"/>
    <property type="evidence" value="ECO:0007669"/>
    <property type="project" value="InterPro"/>
</dbReference>
<accession>A0A3Q8EU37</accession>
<feature type="binding site" evidence="5">
    <location>
        <position position="142"/>
    </location>
    <ligand>
        <name>substrate</name>
    </ligand>
</feature>
<dbReference type="HAMAP" id="MF_00209">
    <property type="entry name" value="Inorganic_PPase"/>
    <property type="match status" value="1"/>
</dbReference>
<reference evidence="6 7" key="1">
    <citation type="journal article" date="2018" name="Parasitology">
        <title>The reduced genome of Candidatus Kinetoplastibacterium sorsogonicusi, the endosymbiont of Kentomonas sorsogonicus (Trypanosomatidae): loss of the haem-synthesis pathway.</title>
        <authorList>
            <person name="Silva F.M."/>
            <person name="Kostygov A.Y."/>
            <person name="Spodareva V.V."/>
            <person name="Butenko A."/>
            <person name="Tossou R."/>
            <person name="Lukes J."/>
            <person name="Yurchenko V."/>
            <person name="Alves J.M.P."/>
        </authorList>
    </citation>
    <scope>NUCLEOTIDE SEQUENCE [LARGE SCALE GENOMIC DNA]</scope>
    <source>
        <strain evidence="6 7">MF-08</strain>
    </source>
</reference>
<dbReference type="InterPro" id="IPR008162">
    <property type="entry name" value="Pyrophosphatase"/>
</dbReference>
<proteinExistence type="inferred from homology"/>
<evidence type="ECO:0000313" key="7">
    <source>
        <dbReference type="Proteomes" id="UP000266796"/>
    </source>
</evidence>
<dbReference type="AlphaFoldDB" id="A0A3Q8EU37"/>
<organism evidence="6 7">
    <name type="scientific">Candidatus Kinetoplastidibacterium kentomonadis</name>
    <dbReference type="NCBI Taxonomy" id="1576550"/>
    <lineage>
        <taxon>Bacteria</taxon>
        <taxon>Pseudomonadati</taxon>
        <taxon>Pseudomonadota</taxon>
        <taxon>Betaproteobacteria</taxon>
        <taxon>Candidatus Kinetoplastidibacterium</taxon>
    </lineage>
</organism>
<dbReference type="Gene3D" id="3.90.80.10">
    <property type="entry name" value="Inorganic pyrophosphatase"/>
    <property type="match status" value="1"/>
</dbReference>
<name>A0A3Q8EU37_9PROT</name>
<feature type="binding site" evidence="5">
    <location>
        <position position="56"/>
    </location>
    <ligand>
        <name>substrate</name>
    </ligand>
</feature>
<comment type="function">
    <text evidence="5">Catalyzes the hydrolysis of inorganic pyrophosphate (PPi) forming two phosphate ions.</text>
</comment>
<dbReference type="CDD" id="cd00412">
    <property type="entry name" value="pyrophosphatase"/>
    <property type="match status" value="1"/>
</dbReference>
<feature type="binding site" evidence="5">
    <location>
        <position position="71"/>
    </location>
    <ligand>
        <name>Mg(2+)</name>
        <dbReference type="ChEBI" id="CHEBI:18420"/>
        <label>2</label>
    </ligand>
</feature>
<dbReference type="KEGG" id="kso:CKSOR_00207"/>
<dbReference type="GO" id="GO:0000287">
    <property type="term" value="F:magnesium ion binding"/>
    <property type="evidence" value="ECO:0007669"/>
    <property type="project" value="UniProtKB-UniRule"/>
</dbReference>
<feature type="binding site" evidence="5">
    <location>
        <position position="71"/>
    </location>
    <ligand>
        <name>Mg(2+)</name>
        <dbReference type="ChEBI" id="CHEBI:18420"/>
        <label>1</label>
    </ligand>
</feature>
<dbReference type="Proteomes" id="UP000266796">
    <property type="component" value="Chromosome"/>
</dbReference>
<evidence type="ECO:0000256" key="2">
    <source>
        <dbReference type="ARBA" id="ARBA00022723"/>
    </source>
</evidence>
<dbReference type="SUPFAM" id="SSF50324">
    <property type="entry name" value="Inorganic pyrophosphatase"/>
    <property type="match status" value="1"/>
</dbReference>
<evidence type="ECO:0000256" key="3">
    <source>
        <dbReference type="ARBA" id="ARBA00022801"/>
    </source>
</evidence>
<keyword evidence="3 5" id="KW-0378">Hydrolase</keyword>
<dbReference type="OrthoDB" id="5187599at2"/>
<keyword evidence="5" id="KW-0963">Cytoplasm</keyword>
<sequence>MSLKYIDSGIKLPDSFNVIIEISMNSDPVKYEVDKDSGVVFVDRFMLTSMRYPCNYGYIPETLSDDGDPSDVLVITPYPIQTGTAIKCRAIGLLDMEDESGQDKKILALPIGKIYPPYNKIISYLDLSKYELEKIQNFFEHYKDLEKGKWVKVNKWENIDIAHKEILDSHKKYIENSNKS</sequence>
<dbReference type="Pfam" id="PF00719">
    <property type="entry name" value="Pyrophosphatase"/>
    <property type="match status" value="1"/>
</dbReference>
<evidence type="ECO:0000256" key="1">
    <source>
        <dbReference type="ARBA" id="ARBA00001946"/>
    </source>
</evidence>
<keyword evidence="7" id="KW-1185">Reference proteome</keyword>
<comment type="subunit">
    <text evidence="5">Homohexamer.</text>
</comment>
<keyword evidence="4 5" id="KW-0460">Magnesium</keyword>
<evidence type="ECO:0000313" key="6">
    <source>
        <dbReference type="EMBL" id="AWD32331.1"/>
    </source>
</evidence>
<dbReference type="EMBL" id="CP025628">
    <property type="protein sequence ID" value="AWD32331.1"/>
    <property type="molecule type" value="Genomic_DNA"/>
</dbReference>
<dbReference type="PANTHER" id="PTHR10286">
    <property type="entry name" value="INORGANIC PYROPHOSPHATASE"/>
    <property type="match status" value="1"/>
</dbReference>
<dbReference type="RefSeq" id="WP_108673750.1">
    <property type="nucleotide sequence ID" value="NZ_CP025628.1"/>
</dbReference>
<dbReference type="GO" id="GO:0004427">
    <property type="term" value="F:inorganic diphosphate phosphatase activity"/>
    <property type="evidence" value="ECO:0007669"/>
    <property type="project" value="UniProtKB-UniRule"/>
</dbReference>